<dbReference type="STRING" id="2082308.A0A2K1QUG8"/>
<sequence>MPQNEYIERFQKQHGKRLDHDERKRKRAAREGHEASYKAQNLRGLRAKLHQEKRRKEKIQMKKAIRAHEERNVKSNEPAEPSTTPLPAYLLDRSNQSNAKALSSAIKNKRAEKAAKFSVPLPKVRGISEEEMFKVVKTGKKTAKKSWKRMITKPTFVGPEFTRRPVKYERFIRPMGLRYKKAHVSHPELQVTVQLPIISVKKNPQNPMYTQLGVLTKGTVIEVNVSELGMVTAGGKVVWGRYAQVSNNPDMDGCVNAVLLV</sequence>
<dbReference type="Gene3D" id="2.40.10.310">
    <property type="match status" value="1"/>
</dbReference>
<keyword evidence="6 8" id="KW-0687">Ribonucleoprotein</keyword>
<comment type="caution">
    <text evidence="10">The sequence shown here is derived from an EMBL/GenBank/DDBJ whole genome shotgun (WGS) entry which is preliminary data.</text>
</comment>
<keyword evidence="4 8" id="KW-0698">rRNA processing</keyword>
<evidence type="ECO:0000256" key="7">
    <source>
        <dbReference type="ARBA" id="ARBA00025655"/>
    </source>
</evidence>
<dbReference type="EMBL" id="NKHZ01000039">
    <property type="protein sequence ID" value="PNS18590.1"/>
    <property type="molecule type" value="Genomic_DNA"/>
</dbReference>
<dbReference type="PANTHER" id="PTHR12642">
    <property type="entry name" value="RIBOSOME BIOGENESIS PROTEIN NSA2 HOMOLOG"/>
    <property type="match status" value="1"/>
</dbReference>
<dbReference type="GO" id="GO:0006364">
    <property type="term" value="P:rRNA processing"/>
    <property type="evidence" value="ECO:0007669"/>
    <property type="project" value="UniProtKB-KW"/>
</dbReference>
<dbReference type="InterPro" id="IPR039411">
    <property type="entry name" value="NSA2_fam"/>
</dbReference>
<dbReference type="FunFam" id="2.40.10.310:FF:000001">
    <property type="entry name" value="NSA2, ribosome biogenesis homolog"/>
    <property type="match status" value="1"/>
</dbReference>
<evidence type="ECO:0000256" key="3">
    <source>
        <dbReference type="ARBA" id="ARBA00022517"/>
    </source>
</evidence>
<dbReference type="CDD" id="cd11381">
    <property type="entry name" value="NSA2"/>
    <property type="match status" value="1"/>
</dbReference>
<organism evidence="10 11">
    <name type="scientific">Sphaceloma murrayae</name>
    <dbReference type="NCBI Taxonomy" id="2082308"/>
    <lineage>
        <taxon>Eukaryota</taxon>
        <taxon>Fungi</taxon>
        <taxon>Dikarya</taxon>
        <taxon>Ascomycota</taxon>
        <taxon>Pezizomycotina</taxon>
        <taxon>Dothideomycetes</taxon>
        <taxon>Dothideomycetidae</taxon>
        <taxon>Myriangiales</taxon>
        <taxon>Elsinoaceae</taxon>
        <taxon>Sphaceloma</taxon>
    </lineage>
</organism>
<evidence type="ECO:0000256" key="9">
    <source>
        <dbReference type="SAM" id="MobiDB-lite"/>
    </source>
</evidence>
<dbReference type="Pfam" id="PF01201">
    <property type="entry name" value="Ribosomal_S8e"/>
    <property type="match status" value="1"/>
</dbReference>
<evidence type="ECO:0000256" key="4">
    <source>
        <dbReference type="ARBA" id="ARBA00022552"/>
    </source>
</evidence>
<keyword evidence="5 8" id="KW-0539">Nucleus</keyword>
<name>A0A2K1QUG8_9PEZI</name>
<reference evidence="10 11" key="1">
    <citation type="submission" date="2017-06" db="EMBL/GenBank/DDBJ databases">
        <title>Draft genome sequence of a variant of Elsinoe murrayae.</title>
        <authorList>
            <person name="Cheng Q."/>
        </authorList>
    </citation>
    <scope>NUCLEOTIDE SEQUENCE [LARGE SCALE GENOMIC DNA]</scope>
    <source>
        <strain evidence="10 11">CQ-2017a</strain>
    </source>
</reference>
<dbReference type="GO" id="GO:0042273">
    <property type="term" value="P:ribosomal large subunit biogenesis"/>
    <property type="evidence" value="ECO:0007669"/>
    <property type="project" value="UniProtKB-ARBA"/>
</dbReference>
<evidence type="ECO:0000256" key="5">
    <source>
        <dbReference type="ARBA" id="ARBA00023242"/>
    </source>
</evidence>
<comment type="subunit">
    <text evidence="8">Component of the pre-66S ribosomal particle.</text>
</comment>
<dbReference type="FunCoup" id="A0A2K1QUG8">
    <property type="interactions" value="1132"/>
</dbReference>
<keyword evidence="11" id="KW-1185">Reference proteome</keyword>
<dbReference type="OrthoDB" id="1847590at2759"/>
<proteinExistence type="inferred from homology"/>
<evidence type="ECO:0000313" key="10">
    <source>
        <dbReference type="EMBL" id="PNS18590.1"/>
    </source>
</evidence>
<feature type="region of interest" description="Disordered" evidence="9">
    <location>
        <begin position="1"/>
        <end position="89"/>
    </location>
</feature>
<comment type="similarity">
    <text evidence="2 8">Belongs to the eukaryotic ribosomal protein eS8 family. Ribosome biogenesis protein NSA2 subfamily.</text>
</comment>
<comment type="function">
    <text evidence="7 8">Involved in the biogenesis of the 60S ribosomal subunit. May play a part in the quality control of pre-60S particles.</text>
</comment>
<evidence type="ECO:0000256" key="1">
    <source>
        <dbReference type="ARBA" id="ARBA00004604"/>
    </source>
</evidence>
<dbReference type="GO" id="GO:0030684">
    <property type="term" value="C:preribosome"/>
    <property type="evidence" value="ECO:0007669"/>
    <property type="project" value="UniProtKB-ARBA"/>
</dbReference>
<protein>
    <recommendedName>
        <fullName evidence="8">Ribosome biogenesis protein NSA2 homolog</fullName>
    </recommendedName>
</protein>
<feature type="compositionally biased region" description="Basic and acidic residues" evidence="9">
    <location>
        <begin position="1"/>
        <end position="22"/>
    </location>
</feature>
<feature type="compositionally biased region" description="Basic residues" evidence="9">
    <location>
        <begin position="45"/>
        <end position="65"/>
    </location>
</feature>
<evidence type="ECO:0000256" key="6">
    <source>
        <dbReference type="ARBA" id="ARBA00023274"/>
    </source>
</evidence>
<evidence type="ECO:0000256" key="2">
    <source>
        <dbReference type="ARBA" id="ARBA00005424"/>
    </source>
</evidence>
<dbReference type="Proteomes" id="UP000243797">
    <property type="component" value="Unassembled WGS sequence"/>
</dbReference>
<accession>A0A2K1QUG8</accession>
<evidence type="ECO:0000256" key="8">
    <source>
        <dbReference type="RuleBase" id="RU367114"/>
    </source>
</evidence>
<dbReference type="InterPro" id="IPR022309">
    <property type="entry name" value="Ribosomal_Se8/biogenesis_NSA2"/>
</dbReference>
<dbReference type="AlphaFoldDB" id="A0A2K1QUG8"/>
<evidence type="ECO:0000313" key="11">
    <source>
        <dbReference type="Proteomes" id="UP000243797"/>
    </source>
</evidence>
<dbReference type="GO" id="GO:0005730">
    <property type="term" value="C:nucleolus"/>
    <property type="evidence" value="ECO:0007669"/>
    <property type="project" value="UniProtKB-SubCell"/>
</dbReference>
<keyword evidence="3 8" id="KW-0690">Ribosome biogenesis</keyword>
<comment type="subcellular location">
    <subcellularLocation>
        <location evidence="1 8">Nucleus</location>
        <location evidence="1 8">Nucleolus</location>
    </subcellularLocation>
</comment>
<gene>
    <name evidence="10" type="ORF">CAC42_5129</name>
</gene>
<dbReference type="InParanoid" id="A0A2K1QUG8"/>